<reference evidence="2" key="2">
    <citation type="submission" date="2020-08" db="EMBL/GenBank/DDBJ databases">
        <title>Plant Genome Project.</title>
        <authorList>
            <person name="Zhang R.-G."/>
        </authorList>
    </citation>
    <scope>NUCLEOTIDE SEQUENCE</scope>
    <source>
        <strain evidence="2">Huo1</strain>
        <tissue evidence="2">Leaf</tissue>
    </source>
</reference>
<reference evidence="2" key="1">
    <citation type="submission" date="2018-01" db="EMBL/GenBank/DDBJ databases">
        <authorList>
            <person name="Mao J.F."/>
        </authorList>
    </citation>
    <scope>NUCLEOTIDE SEQUENCE</scope>
    <source>
        <strain evidence="2">Huo1</strain>
        <tissue evidence="2">Leaf</tissue>
    </source>
</reference>
<keyword evidence="3" id="KW-1185">Reference proteome</keyword>
<proteinExistence type="predicted"/>
<keyword evidence="1" id="KW-0812">Transmembrane</keyword>
<comment type="caution">
    <text evidence="2">The sequence shown here is derived from an EMBL/GenBank/DDBJ whole genome shotgun (WGS) entry which is preliminary data.</text>
</comment>
<protein>
    <submittedName>
        <fullName evidence="2">Uncharacterized protein</fullName>
    </submittedName>
</protein>
<dbReference type="Proteomes" id="UP000298416">
    <property type="component" value="Unassembled WGS sequence"/>
</dbReference>
<dbReference type="EMBL" id="PNBA02000002">
    <property type="protein sequence ID" value="KAG6435126.1"/>
    <property type="molecule type" value="Genomic_DNA"/>
</dbReference>
<dbReference type="AlphaFoldDB" id="A0A8X8YMG6"/>
<gene>
    <name evidence="2" type="ORF">SASPL_106777</name>
</gene>
<organism evidence="2">
    <name type="scientific">Salvia splendens</name>
    <name type="common">Scarlet sage</name>
    <dbReference type="NCBI Taxonomy" id="180675"/>
    <lineage>
        <taxon>Eukaryota</taxon>
        <taxon>Viridiplantae</taxon>
        <taxon>Streptophyta</taxon>
        <taxon>Embryophyta</taxon>
        <taxon>Tracheophyta</taxon>
        <taxon>Spermatophyta</taxon>
        <taxon>Magnoliopsida</taxon>
        <taxon>eudicotyledons</taxon>
        <taxon>Gunneridae</taxon>
        <taxon>Pentapetalae</taxon>
        <taxon>asterids</taxon>
        <taxon>lamiids</taxon>
        <taxon>Lamiales</taxon>
        <taxon>Lamiaceae</taxon>
        <taxon>Nepetoideae</taxon>
        <taxon>Mentheae</taxon>
        <taxon>Salviinae</taxon>
        <taxon>Salvia</taxon>
        <taxon>Salvia subgen. Calosphace</taxon>
        <taxon>core Calosphace</taxon>
    </lineage>
</organism>
<keyword evidence="1" id="KW-0472">Membrane</keyword>
<accession>A0A8X8YMG6</accession>
<sequence length="110" mass="12309">MFHSKSHAGRQPRFSTVLAECVFIHSFGYGRPESRARTKPKNGLIYEEDRSSNSIIPVFTLRTAQNMMITTTPGIQIIAAAAVIGVGLEICVVRMKCALNLNRKETEWQN</sequence>
<evidence type="ECO:0000313" key="3">
    <source>
        <dbReference type="Proteomes" id="UP000298416"/>
    </source>
</evidence>
<evidence type="ECO:0000313" key="2">
    <source>
        <dbReference type="EMBL" id="KAG6435126.1"/>
    </source>
</evidence>
<name>A0A8X8YMG6_SALSN</name>
<evidence type="ECO:0000256" key="1">
    <source>
        <dbReference type="SAM" id="Phobius"/>
    </source>
</evidence>
<keyword evidence="1" id="KW-1133">Transmembrane helix</keyword>
<feature type="transmembrane region" description="Helical" evidence="1">
    <location>
        <begin position="75"/>
        <end position="95"/>
    </location>
</feature>